<evidence type="ECO:0000256" key="3">
    <source>
        <dbReference type="ARBA" id="ARBA00017206"/>
    </source>
</evidence>
<dbReference type="GO" id="GO:0005815">
    <property type="term" value="C:microtubule organizing center"/>
    <property type="evidence" value="ECO:0007669"/>
    <property type="project" value="TreeGrafter"/>
</dbReference>
<protein>
    <recommendedName>
        <fullName evidence="3">Intraflagellar transport protein 46 homolog</fullName>
    </recommendedName>
</protein>
<feature type="compositionally biased region" description="Polar residues" evidence="8">
    <location>
        <begin position="63"/>
        <end position="90"/>
    </location>
</feature>
<dbReference type="GO" id="GO:0030992">
    <property type="term" value="C:intraciliary transport particle B"/>
    <property type="evidence" value="ECO:0007669"/>
    <property type="project" value="TreeGrafter"/>
</dbReference>
<dbReference type="GO" id="GO:0042073">
    <property type="term" value="P:intraciliary transport"/>
    <property type="evidence" value="ECO:0007669"/>
    <property type="project" value="InterPro"/>
</dbReference>
<dbReference type="PANTHER" id="PTHR13376">
    <property type="entry name" value="INTRAFLAGELLAR TRANSPORT PROTEIN 46 HOMOLOG"/>
    <property type="match status" value="1"/>
</dbReference>
<organism evidence="9 10">
    <name type="scientific">Aquatica leii</name>
    <dbReference type="NCBI Taxonomy" id="1421715"/>
    <lineage>
        <taxon>Eukaryota</taxon>
        <taxon>Metazoa</taxon>
        <taxon>Ecdysozoa</taxon>
        <taxon>Arthropoda</taxon>
        <taxon>Hexapoda</taxon>
        <taxon>Insecta</taxon>
        <taxon>Pterygota</taxon>
        <taxon>Neoptera</taxon>
        <taxon>Endopterygota</taxon>
        <taxon>Coleoptera</taxon>
        <taxon>Polyphaga</taxon>
        <taxon>Elateriformia</taxon>
        <taxon>Elateroidea</taxon>
        <taxon>Lampyridae</taxon>
        <taxon>Luciolinae</taxon>
        <taxon>Aquatica</taxon>
    </lineage>
</organism>
<evidence type="ECO:0000256" key="2">
    <source>
        <dbReference type="ARBA" id="ARBA00007700"/>
    </source>
</evidence>
<feature type="region of interest" description="Disordered" evidence="8">
    <location>
        <begin position="1"/>
        <end position="119"/>
    </location>
</feature>
<dbReference type="PANTHER" id="PTHR13376:SF0">
    <property type="entry name" value="INTRAFLAGELLAR TRANSPORT PROTEIN 46 HOMOLOG"/>
    <property type="match status" value="1"/>
</dbReference>
<dbReference type="InterPro" id="IPR022088">
    <property type="entry name" value="Intraflagellar_transp_cmplxB"/>
</dbReference>
<evidence type="ECO:0000256" key="4">
    <source>
        <dbReference type="ARBA" id="ARBA00022490"/>
    </source>
</evidence>
<evidence type="ECO:0000313" key="10">
    <source>
        <dbReference type="Proteomes" id="UP001353858"/>
    </source>
</evidence>
<sequence length="363" mass="41456">MQQHEEEDFYFKNKKGSDSDDSLEHVRARHMSSHSASKHFPYTKQPSQITLDNSDDEVDLNSKPFTSIDPDSTQQDSITKQRIMSSNLGKQQKPPSPSDSDESDEMGNTKKKVSIEPGEYDPKMYDNLNVSSDVKELFQYIIKYVPQQLNLDYKFKPFIPDFIPAVGDIDAFLKVVPPKTTLSGENFQSFDSQLGLAVLDEPIANQSDPALLHLQLRAASISVNHNSETMVVKKITDIEKNLKIIDKWIKDVSELHRNKSKTTIKYTETMPDIDELLQEWPEEFENSIKVHNIPNPKFGGTLCQYINIICAIFDIPIYKNKIESLHVLFALYVNIKNAQMYHNSEIHVAGKDVKNEPDHLVLD</sequence>
<evidence type="ECO:0000256" key="8">
    <source>
        <dbReference type="SAM" id="MobiDB-lite"/>
    </source>
</evidence>
<evidence type="ECO:0000256" key="1">
    <source>
        <dbReference type="ARBA" id="ARBA00004120"/>
    </source>
</evidence>
<keyword evidence="6" id="KW-0206">Cytoskeleton</keyword>
<comment type="caution">
    <text evidence="9">The sequence shown here is derived from an EMBL/GenBank/DDBJ whole genome shotgun (WGS) entry which is preliminary data.</text>
</comment>
<gene>
    <name evidence="9" type="ORF">RN001_006942</name>
</gene>
<dbReference type="AlphaFoldDB" id="A0AAN7QLL5"/>
<dbReference type="GO" id="GO:0060271">
    <property type="term" value="P:cilium assembly"/>
    <property type="evidence" value="ECO:0007669"/>
    <property type="project" value="TreeGrafter"/>
</dbReference>
<name>A0AAN7QLL5_9COLE</name>
<dbReference type="Proteomes" id="UP001353858">
    <property type="component" value="Unassembled WGS sequence"/>
</dbReference>
<evidence type="ECO:0000256" key="6">
    <source>
        <dbReference type="ARBA" id="ARBA00023212"/>
    </source>
</evidence>
<keyword evidence="7" id="KW-0966">Cell projection</keyword>
<reference evidence="10" key="1">
    <citation type="submission" date="2023-01" db="EMBL/GenBank/DDBJ databases">
        <title>Key to firefly adult light organ development and bioluminescence: homeobox transcription factors regulate luciferase expression and transportation to peroxisome.</title>
        <authorList>
            <person name="Fu X."/>
        </authorList>
    </citation>
    <scope>NUCLEOTIDE SEQUENCE [LARGE SCALE GENOMIC DNA]</scope>
</reference>
<evidence type="ECO:0000256" key="5">
    <source>
        <dbReference type="ARBA" id="ARBA00023069"/>
    </source>
</evidence>
<keyword evidence="5" id="KW-0969">Cilium</keyword>
<evidence type="ECO:0000313" key="9">
    <source>
        <dbReference type="EMBL" id="KAK4883623.1"/>
    </source>
</evidence>
<accession>A0AAN7QLL5</accession>
<dbReference type="EMBL" id="JARPUR010000002">
    <property type="protein sequence ID" value="KAK4883623.1"/>
    <property type="molecule type" value="Genomic_DNA"/>
</dbReference>
<keyword evidence="4" id="KW-0963">Cytoplasm</keyword>
<dbReference type="GO" id="GO:0031514">
    <property type="term" value="C:motile cilium"/>
    <property type="evidence" value="ECO:0007669"/>
    <property type="project" value="TreeGrafter"/>
</dbReference>
<feature type="compositionally biased region" description="Basic and acidic residues" evidence="8">
    <location>
        <begin position="9"/>
        <end position="26"/>
    </location>
</feature>
<keyword evidence="10" id="KW-1185">Reference proteome</keyword>
<comment type="subcellular location">
    <subcellularLocation>
        <location evidence="1">Cytoplasm</location>
        <location evidence="1">Cytoskeleton</location>
        <location evidence="1">Cilium basal body</location>
    </subcellularLocation>
</comment>
<dbReference type="Pfam" id="PF12317">
    <property type="entry name" value="IFT46_B_C"/>
    <property type="match status" value="1"/>
</dbReference>
<comment type="similarity">
    <text evidence="2">Belongs to the IFT46 family.</text>
</comment>
<proteinExistence type="inferred from homology"/>
<evidence type="ECO:0000256" key="7">
    <source>
        <dbReference type="ARBA" id="ARBA00023273"/>
    </source>
</evidence>